<evidence type="ECO:0000256" key="3">
    <source>
        <dbReference type="SAM" id="MobiDB-lite"/>
    </source>
</evidence>
<comment type="similarity">
    <text evidence="2">Belongs to the virb1 family.</text>
</comment>
<dbReference type="InterPro" id="IPR023346">
    <property type="entry name" value="Lysozyme-like_dom_sf"/>
</dbReference>
<reference evidence="7" key="1">
    <citation type="journal article" date="2013" name="Genome Announc.">
        <title>Draft Genome Sequence of the Dimorphic Prosthecate Bacterium Brevundimonas abyssalis TAR-001T.</title>
        <authorList>
            <person name="Tsubouchi T."/>
            <person name="Nishi S."/>
            <person name="Usui K."/>
            <person name="Shimane Y."/>
            <person name="Takaki Y."/>
            <person name="Maruyama T."/>
            <person name="Hatada Y."/>
        </authorList>
    </citation>
    <scope>NUCLEOTIDE SEQUENCE [LARGE SCALE GENOMIC DNA]</scope>
    <source>
        <strain evidence="7">TAR-001</strain>
    </source>
</reference>
<dbReference type="Proteomes" id="UP000016569">
    <property type="component" value="Unassembled WGS sequence"/>
</dbReference>
<gene>
    <name evidence="6" type="ORF">MBEBAB_2754</name>
</gene>
<dbReference type="OrthoDB" id="9801695at2"/>
<evidence type="ECO:0000313" key="6">
    <source>
        <dbReference type="EMBL" id="GAD60504.1"/>
    </source>
</evidence>
<dbReference type="Gene3D" id="1.10.530.10">
    <property type="match status" value="1"/>
</dbReference>
<feature type="signal peptide" evidence="4">
    <location>
        <begin position="1"/>
        <end position="21"/>
    </location>
</feature>
<keyword evidence="7" id="KW-1185">Reference proteome</keyword>
<dbReference type="AlphaFoldDB" id="A0A8E0TSQ1"/>
<feature type="domain" description="Transglycosylase SLT" evidence="5">
    <location>
        <begin position="42"/>
        <end position="148"/>
    </location>
</feature>
<evidence type="ECO:0000256" key="2">
    <source>
        <dbReference type="ARBA" id="ARBA00009387"/>
    </source>
</evidence>
<evidence type="ECO:0000256" key="1">
    <source>
        <dbReference type="ARBA" id="ARBA00007734"/>
    </source>
</evidence>
<dbReference type="RefSeq" id="WP_021698598.1">
    <property type="nucleotide sequence ID" value="NZ_BATC01000081.1"/>
</dbReference>
<comment type="similarity">
    <text evidence="1">Belongs to the transglycosylase Slt family.</text>
</comment>
<dbReference type="EMBL" id="BATC01000081">
    <property type="protein sequence ID" value="GAD60504.1"/>
    <property type="molecule type" value="Genomic_DNA"/>
</dbReference>
<dbReference type="InterPro" id="IPR008258">
    <property type="entry name" value="Transglycosylase_SLT_dom_1"/>
</dbReference>
<accession>A0A8E0TSQ1</accession>
<evidence type="ECO:0000256" key="4">
    <source>
        <dbReference type="SAM" id="SignalP"/>
    </source>
</evidence>
<name>A0A8E0TSQ1_9CAUL</name>
<comment type="caution">
    <text evidence="6">The sequence shown here is derived from an EMBL/GenBank/DDBJ whole genome shotgun (WGS) entry which is preliminary data.</text>
</comment>
<keyword evidence="4" id="KW-0732">Signal</keyword>
<dbReference type="SUPFAM" id="SSF53955">
    <property type="entry name" value="Lysozyme-like"/>
    <property type="match status" value="1"/>
</dbReference>
<sequence length="218" mass="23238">MGPLSLAAALALALAQPAALDAEPPAAEAVAASPRVEHWRPYIREASERFGVSEAWIAAVMQAESGGRTTLNGRPITSHAGAMGLMQVMPGTWAELRREHGFGPDPHNPRDNIMAGAAYLKAMHDRFGYPGLFAAYNAGPGRYAEHLRTGRPLPAETRAYIAQLARTPADAAMPPAILSGTRLFFTVSNGSGPLPDESETTPAGDLFFPLRDREPGDR</sequence>
<feature type="chain" id="PRO_5034155915" evidence="4">
    <location>
        <begin position="22"/>
        <end position="218"/>
    </location>
</feature>
<protein>
    <submittedName>
        <fullName evidence="6">Soluble lytic murein transglycosylase and related regulatory proteins</fullName>
    </submittedName>
</protein>
<dbReference type="PANTHER" id="PTHR37423">
    <property type="entry name" value="SOLUBLE LYTIC MUREIN TRANSGLYCOSYLASE-RELATED"/>
    <property type="match status" value="1"/>
</dbReference>
<proteinExistence type="inferred from homology"/>
<organism evidence="6 7">
    <name type="scientific">Brevundimonas abyssalis TAR-001</name>
    <dbReference type="NCBI Taxonomy" id="1391729"/>
    <lineage>
        <taxon>Bacteria</taxon>
        <taxon>Pseudomonadati</taxon>
        <taxon>Pseudomonadota</taxon>
        <taxon>Alphaproteobacteria</taxon>
        <taxon>Caulobacterales</taxon>
        <taxon>Caulobacteraceae</taxon>
        <taxon>Brevundimonas</taxon>
    </lineage>
</organism>
<dbReference type="Pfam" id="PF01464">
    <property type="entry name" value="SLT"/>
    <property type="match status" value="1"/>
</dbReference>
<dbReference type="CDD" id="cd00254">
    <property type="entry name" value="LT-like"/>
    <property type="match status" value="1"/>
</dbReference>
<evidence type="ECO:0000259" key="5">
    <source>
        <dbReference type="Pfam" id="PF01464"/>
    </source>
</evidence>
<dbReference type="PANTHER" id="PTHR37423:SF2">
    <property type="entry name" value="MEMBRANE-BOUND LYTIC MUREIN TRANSGLYCOSYLASE C"/>
    <property type="match status" value="1"/>
</dbReference>
<evidence type="ECO:0000313" key="7">
    <source>
        <dbReference type="Proteomes" id="UP000016569"/>
    </source>
</evidence>
<feature type="region of interest" description="Disordered" evidence="3">
    <location>
        <begin position="190"/>
        <end position="218"/>
    </location>
</feature>